<evidence type="ECO:0008006" key="4">
    <source>
        <dbReference type="Google" id="ProtNLM"/>
    </source>
</evidence>
<organism evidence="2 3">
    <name type="scientific">Futiania mangrovi</name>
    <dbReference type="NCBI Taxonomy" id="2959716"/>
    <lineage>
        <taxon>Bacteria</taxon>
        <taxon>Pseudomonadati</taxon>
        <taxon>Pseudomonadota</taxon>
        <taxon>Alphaproteobacteria</taxon>
        <taxon>Futianiales</taxon>
        <taxon>Futianiaceae</taxon>
        <taxon>Futiania</taxon>
    </lineage>
</organism>
<dbReference type="EMBL" id="JAMZFT010000002">
    <property type="protein sequence ID" value="MCP1336834.1"/>
    <property type="molecule type" value="Genomic_DNA"/>
</dbReference>
<dbReference type="RefSeq" id="WP_269332778.1">
    <property type="nucleotide sequence ID" value="NZ_JAMZFT010000002.1"/>
</dbReference>
<protein>
    <recommendedName>
        <fullName evidence="4">Magnesium transporter MgtE intracellular domain-containing protein</fullName>
    </recommendedName>
</protein>
<accession>A0A9J6PLB2</accession>
<name>A0A9J6PLB2_9PROT</name>
<sequence>MSAAPPSPRRGRTGPGPLTVIAACLAVGVAAKTAGLVSMGIAFVPAAQAESGTAPVKAAEAPAAAPQAASASPSGTGHASAGATAPAALLAALQTRASDLDAREAALDRREAAVAAAEGRIEARLEDLRAAAAELEARLGAADDMARQDMAHLVGIYETMKPKEAAKIFDEMPEDIAAGFLRRLRVDAASFILANMGPKKAYAVTVLLAGNTADLQAGGGTPAANGSATQ</sequence>
<evidence type="ECO:0000313" key="3">
    <source>
        <dbReference type="Proteomes" id="UP001055804"/>
    </source>
</evidence>
<comment type="caution">
    <text evidence="2">The sequence shown here is derived from an EMBL/GenBank/DDBJ whole genome shotgun (WGS) entry which is preliminary data.</text>
</comment>
<dbReference type="AlphaFoldDB" id="A0A9J6PLB2"/>
<keyword evidence="1" id="KW-0175">Coiled coil</keyword>
<gene>
    <name evidence="2" type="ORF">NJQ99_10475</name>
</gene>
<proteinExistence type="predicted"/>
<feature type="coiled-coil region" evidence="1">
    <location>
        <begin position="118"/>
        <end position="145"/>
    </location>
</feature>
<evidence type="ECO:0000313" key="2">
    <source>
        <dbReference type="EMBL" id="MCP1336834.1"/>
    </source>
</evidence>
<dbReference type="SUPFAM" id="SSF158791">
    <property type="entry name" value="MgtE N-terminal domain-like"/>
    <property type="match status" value="1"/>
</dbReference>
<keyword evidence="3" id="KW-1185">Reference proteome</keyword>
<reference evidence="2" key="1">
    <citation type="submission" date="2022-06" db="EMBL/GenBank/DDBJ databases">
        <title>Isolation and Genomics of Futiania mangrovii gen. nov., sp. nov., a Rare and Metabolically-versatile member in the Class Alphaproteobacteria.</title>
        <authorList>
            <person name="Liu L."/>
            <person name="Huang W.-C."/>
            <person name="Pan J."/>
            <person name="Li J."/>
            <person name="Huang Y."/>
            <person name="Du H."/>
            <person name="Liu Y."/>
            <person name="Li M."/>
        </authorList>
    </citation>
    <scope>NUCLEOTIDE SEQUENCE</scope>
    <source>
        <strain evidence="2">FT118</strain>
    </source>
</reference>
<dbReference type="Proteomes" id="UP001055804">
    <property type="component" value="Unassembled WGS sequence"/>
</dbReference>
<evidence type="ECO:0000256" key="1">
    <source>
        <dbReference type="SAM" id="Coils"/>
    </source>
</evidence>